<gene>
    <name evidence="1" type="ORF">B0H16DRAFT_1712766</name>
</gene>
<keyword evidence="2" id="KW-1185">Reference proteome</keyword>
<evidence type="ECO:0000313" key="1">
    <source>
        <dbReference type="EMBL" id="KAJ7776397.1"/>
    </source>
</evidence>
<comment type="caution">
    <text evidence="1">The sequence shown here is derived from an EMBL/GenBank/DDBJ whole genome shotgun (WGS) entry which is preliminary data.</text>
</comment>
<accession>A0AAD7K626</accession>
<name>A0AAD7K626_9AGAR</name>
<dbReference type="Proteomes" id="UP001215598">
    <property type="component" value="Unassembled WGS sequence"/>
</dbReference>
<evidence type="ECO:0000313" key="2">
    <source>
        <dbReference type="Proteomes" id="UP001215598"/>
    </source>
</evidence>
<protein>
    <submittedName>
        <fullName evidence="1">Uncharacterized protein</fullName>
    </submittedName>
</protein>
<dbReference type="AlphaFoldDB" id="A0AAD7K626"/>
<sequence length="102" mass="11173">MSRAPTHRSPPSHLISVAASVQFHPRLPPRRRRIHAAACAILLARSVSNVLALQAHAASCLAVLHLRCRPRFDATSVFLVHCIPRVLVLIGAASQYGRRTLD</sequence>
<organism evidence="1 2">
    <name type="scientific">Mycena metata</name>
    <dbReference type="NCBI Taxonomy" id="1033252"/>
    <lineage>
        <taxon>Eukaryota</taxon>
        <taxon>Fungi</taxon>
        <taxon>Dikarya</taxon>
        <taxon>Basidiomycota</taxon>
        <taxon>Agaricomycotina</taxon>
        <taxon>Agaricomycetes</taxon>
        <taxon>Agaricomycetidae</taxon>
        <taxon>Agaricales</taxon>
        <taxon>Marasmiineae</taxon>
        <taxon>Mycenaceae</taxon>
        <taxon>Mycena</taxon>
    </lineage>
</organism>
<reference evidence="1" key="1">
    <citation type="submission" date="2023-03" db="EMBL/GenBank/DDBJ databases">
        <title>Massive genome expansion in bonnet fungi (Mycena s.s.) driven by repeated elements and novel gene families across ecological guilds.</title>
        <authorList>
            <consortium name="Lawrence Berkeley National Laboratory"/>
            <person name="Harder C.B."/>
            <person name="Miyauchi S."/>
            <person name="Viragh M."/>
            <person name="Kuo A."/>
            <person name="Thoen E."/>
            <person name="Andreopoulos B."/>
            <person name="Lu D."/>
            <person name="Skrede I."/>
            <person name="Drula E."/>
            <person name="Henrissat B."/>
            <person name="Morin E."/>
            <person name="Kohler A."/>
            <person name="Barry K."/>
            <person name="LaButti K."/>
            <person name="Morin E."/>
            <person name="Salamov A."/>
            <person name="Lipzen A."/>
            <person name="Mereny Z."/>
            <person name="Hegedus B."/>
            <person name="Baldrian P."/>
            <person name="Stursova M."/>
            <person name="Weitz H."/>
            <person name="Taylor A."/>
            <person name="Grigoriev I.V."/>
            <person name="Nagy L.G."/>
            <person name="Martin F."/>
            <person name="Kauserud H."/>
        </authorList>
    </citation>
    <scope>NUCLEOTIDE SEQUENCE</scope>
    <source>
        <strain evidence="1">CBHHK182m</strain>
    </source>
</reference>
<proteinExistence type="predicted"/>
<dbReference type="EMBL" id="JARKIB010000009">
    <property type="protein sequence ID" value="KAJ7776397.1"/>
    <property type="molecule type" value="Genomic_DNA"/>
</dbReference>